<keyword evidence="1" id="KW-0472">Membrane</keyword>
<organism evidence="2 3">
    <name type="scientific">Sphaerospermopsis torques-reginae ITEP-024</name>
    <dbReference type="NCBI Taxonomy" id="984208"/>
    <lineage>
        <taxon>Bacteria</taxon>
        <taxon>Bacillati</taxon>
        <taxon>Cyanobacteriota</taxon>
        <taxon>Cyanophyceae</taxon>
        <taxon>Nostocales</taxon>
        <taxon>Aphanizomenonaceae</taxon>
        <taxon>Sphaerospermopsis</taxon>
        <taxon>Sphaerospermopsis torques-reginae</taxon>
    </lineage>
</organism>
<keyword evidence="1" id="KW-1133">Transmembrane helix</keyword>
<dbReference type="EMBL" id="CP080598">
    <property type="protein sequence ID" value="QYX30295.1"/>
    <property type="molecule type" value="Genomic_DNA"/>
</dbReference>
<dbReference type="Proteomes" id="UP000826540">
    <property type="component" value="Chromosome"/>
</dbReference>
<evidence type="ECO:0000256" key="1">
    <source>
        <dbReference type="SAM" id="Phobius"/>
    </source>
</evidence>
<name>A0ABX8WV55_9CYAN</name>
<feature type="transmembrane region" description="Helical" evidence="1">
    <location>
        <begin position="62"/>
        <end position="81"/>
    </location>
</feature>
<keyword evidence="1" id="KW-0812">Transmembrane</keyword>
<evidence type="ECO:0000313" key="3">
    <source>
        <dbReference type="Proteomes" id="UP000826540"/>
    </source>
</evidence>
<evidence type="ECO:0000313" key="2">
    <source>
        <dbReference type="EMBL" id="QYX30295.1"/>
    </source>
</evidence>
<proteinExistence type="predicted"/>
<gene>
    <name evidence="2" type="ORF">K2F26_15295</name>
</gene>
<dbReference type="RefSeq" id="WP_220608509.1">
    <property type="nucleotide sequence ID" value="NZ_CP080598.1"/>
</dbReference>
<sequence>MINHYSIEWIEAWCIENGWTDLFMERRGNYWAFPPGGVMPEPIPVNVLRVIKEQHGLTNDELFWSITAVLVTILSVIYTFVFKSPMPLVFAFAFNAVTVAQLELEDD</sequence>
<protein>
    <submittedName>
        <fullName evidence="2">Uncharacterized protein</fullName>
    </submittedName>
</protein>
<reference evidence="2 3" key="1">
    <citation type="journal article" date="2022" name="J. Am. Chem. Soc.">
        <title>Biosynthesis of Guanitoxin Enables Global Environmental Detection in Freshwater Cyanobacteria.</title>
        <authorList>
            <person name="Lima S.T."/>
            <person name="Fallon T.R."/>
            <person name="Cordoza J.L."/>
            <person name="Chekan J.R."/>
            <person name="Delbaje E."/>
            <person name="Hopiavuori A.R."/>
            <person name="Alvarenga D.O."/>
            <person name="Wood S.M."/>
            <person name="Luhavaya H."/>
            <person name="Baumgartner J.T."/>
            <person name="Dorr F.A."/>
            <person name="Etchegaray A."/>
            <person name="Pinto E."/>
            <person name="McKinnie S.M.K."/>
            <person name="Fiore M.F."/>
            <person name="Moore B.S."/>
        </authorList>
    </citation>
    <scope>NUCLEOTIDE SEQUENCE [LARGE SCALE GENOMIC DNA]</scope>
    <source>
        <strain evidence="2 3">ITEP-024</strain>
    </source>
</reference>
<accession>A0ABX8WV55</accession>
<keyword evidence="3" id="KW-1185">Reference proteome</keyword>